<feature type="signal peptide" evidence="2">
    <location>
        <begin position="1"/>
        <end position="26"/>
    </location>
</feature>
<gene>
    <name evidence="3" type="ORF">CRENBAI_012797</name>
</gene>
<name>A0AAV9RSB3_9TELE</name>
<evidence type="ECO:0000256" key="1">
    <source>
        <dbReference type="SAM" id="MobiDB-lite"/>
    </source>
</evidence>
<dbReference type="Proteomes" id="UP001311232">
    <property type="component" value="Unassembled WGS sequence"/>
</dbReference>
<comment type="caution">
    <text evidence="3">The sequence shown here is derived from an EMBL/GenBank/DDBJ whole genome shotgun (WGS) entry which is preliminary data.</text>
</comment>
<organism evidence="3 4">
    <name type="scientific">Crenichthys baileyi</name>
    <name type="common">White River springfish</name>
    <dbReference type="NCBI Taxonomy" id="28760"/>
    <lineage>
        <taxon>Eukaryota</taxon>
        <taxon>Metazoa</taxon>
        <taxon>Chordata</taxon>
        <taxon>Craniata</taxon>
        <taxon>Vertebrata</taxon>
        <taxon>Euteleostomi</taxon>
        <taxon>Actinopterygii</taxon>
        <taxon>Neopterygii</taxon>
        <taxon>Teleostei</taxon>
        <taxon>Neoteleostei</taxon>
        <taxon>Acanthomorphata</taxon>
        <taxon>Ovalentaria</taxon>
        <taxon>Atherinomorphae</taxon>
        <taxon>Cyprinodontiformes</taxon>
        <taxon>Goodeidae</taxon>
        <taxon>Crenichthys</taxon>
    </lineage>
</organism>
<proteinExistence type="predicted"/>
<accession>A0AAV9RSB3</accession>
<feature type="chain" id="PRO_5043922829" evidence="2">
    <location>
        <begin position="27"/>
        <end position="261"/>
    </location>
</feature>
<keyword evidence="2" id="KW-0732">Signal</keyword>
<protein>
    <submittedName>
        <fullName evidence="3">Uncharacterized protein</fullName>
    </submittedName>
</protein>
<dbReference type="AlphaFoldDB" id="A0AAV9RSB3"/>
<keyword evidence="4" id="KW-1185">Reference proteome</keyword>
<evidence type="ECO:0000313" key="3">
    <source>
        <dbReference type="EMBL" id="KAK5611672.1"/>
    </source>
</evidence>
<evidence type="ECO:0000313" key="4">
    <source>
        <dbReference type="Proteomes" id="UP001311232"/>
    </source>
</evidence>
<dbReference type="EMBL" id="JAHHUM010001466">
    <property type="protein sequence ID" value="KAK5611672.1"/>
    <property type="molecule type" value="Genomic_DNA"/>
</dbReference>
<reference evidence="3 4" key="1">
    <citation type="submission" date="2021-06" db="EMBL/GenBank/DDBJ databases">
        <authorList>
            <person name="Palmer J.M."/>
        </authorList>
    </citation>
    <scope>NUCLEOTIDE SEQUENCE [LARGE SCALE GENOMIC DNA]</scope>
    <source>
        <strain evidence="3 4">MEX-2019</strain>
        <tissue evidence="3">Muscle</tissue>
    </source>
</reference>
<feature type="region of interest" description="Disordered" evidence="1">
    <location>
        <begin position="53"/>
        <end position="98"/>
    </location>
</feature>
<sequence length="261" mass="27527">MGMDGFQWPLVFSVSLISVIVAPKKAGTLPSQVPSASAQTSTAASVSGGTPVDGVAVVSSGDPSQNPSVDSAAAGGQVPASSSLPSVPPLSPVTQNTAPNMSISERLEHALEKAAPLLREIFVDFAPFLSRTLLGSHGQELLIEGTSLVCMKSSSSVVELVMLLCSQRSSTSLIYQANLEGSKSTQPYRFSIPISFTFLHSPCAYSERGESEKWHLQLQISVRGSRVADLSVSPLTRVLALVAGPKLMRRDDVDLMVLCID</sequence>
<evidence type="ECO:0000256" key="2">
    <source>
        <dbReference type="SAM" id="SignalP"/>
    </source>
</evidence>